<comment type="similarity">
    <text evidence="3 15">Belongs to the anaerobic coproporphyrinogen-III oxidase family.</text>
</comment>
<feature type="binding site" evidence="17">
    <location>
        <position position="61"/>
    </location>
    <ligand>
        <name>[4Fe-4S] cluster</name>
        <dbReference type="ChEBI" id="CHEBI:49883"/>
        <note>4Fe-4S-S-AdoMet</note>
    </ligand>
</feature>
<dbReference type="FunFam" id="1.10.10.920:FF:000001">
    <property type="entry name" value="Coproporphyrinogen-III oxidase"/>
    <property type="match status" value="1"/>
</dbReference>
<dbReference type="GO" id="GO:0046872">
    <property type="term" value="F:metal ion binding"/>
    <property type="evidence" value="ECO:0007669"/>
    <property type="project" value="UniProtKB-KW"/>
</dbReference>
<feature type="binding site" evidence="16">
    <location>
        <begin position="113"/>
        <end position="114"/>
    </location>
    <ligand>
        <name>S-adenosyl-L-methionine</name>
        <dbReference type="ChEBI" id="CHEBI:59789"/>
        <label>2</label>
    </ligand>
</feature>
<evidence type="ECO:0000313" key="19">
    <source>
        <dbReference type="EMBL" id="MCS3677928.1"/>
    </source>
</evidence>
<evidence type="ECO:0000313" key="20">
    <source>
        <dbReference type="Proteomes" id="UP001155027"/>
    </source>
</evidence>
<dbReference type="NCBIfam" id="TIGR00538">
    <property type="entry name" value="hemN"/>
    <property type="match status" value="1"/>
</dbReference>
<dbReference type="AlphaFoldDB" id="A0A9X2PYQ0"/>
<feature type="domain" description="Radical SAM core" evidence="18">
    <location>
        <begin position="46"/>
        <end position="284"/>
    </location>
</feature>
<keyword evidence="8 15" id="KW-0479">Metal-binding</keyword>
<dbReference type="Pfam" id="PF06969">
    <property type="entry name" value="HemN_C"/>
    <property type="match status" value="1"/>
</dbReference>
<feature type="binding site" evidence="16">
    <location>
        <position position="112"/>
    </location>
    <ligand>
        <name>S-adenosyl-L-methionine</name>
        <dbReference type="ChEBI" id="CHEBI:59789"/>
        <label>1</label>
    </ligand>
</feature>
<feature type="binding site" evidence="16">
    <location>
        <position position="209"/>
    </location>
    <ligand>
        <name>S-adenosyl-L-methionine</name>
        <dbReference type="ChEBI" id="CHEBI:59789"/>
        <label>2</label>
    </ligand>
</feature>
<feature type="binding site" evidence="16">
    <location>
        <position position="243"/>
    </location>
    <ligand>
        <name>S-adenosyl-L-methionine</name>
        <dbReference type="ChEBI" id="CHEBI:59789"/>
        <label>2</label>
    </ligand>
</feature>
<dbReference type="GO" id="GO:0051539">
    <property type="term" value="F:4 iron, 4 sulfur cluster binding"/>
    <property type="evidence" value="ECO:0007669"/>
    <property type="project" value="UniProtKB-KW"/>
</dbReference>
<dbReference type="InterPro" id="IPR013785">
    <property type="entry name" value="Aldolase_TIM"/>
</dbReference>
<dbReference type="SFLD" id="SFLDS00029">
    <property type="entry name" value="Radical_SAM"/>
    <property type="match status" value="1"/>
</dbReference>
<evidence type="ECO:0000256" key="16">
    <source>
        <dbReference type="PIRSR" id="PIRSR000167-1"/>
    </source>
</evidence>
<evidence type="ECO:0000256" key="14">
    <source>
        <dbReference type="ARBA" id="ARBA00048321"/>
    </source>
</evidence>
<evidence type="ECO:0000256" key="7">
    <source>
        <dbReference type="ARBA" id="ARBA00022691"/>
    </source>
</evidence>
<dbReference type="InterPro" id="IPR007197">
    <property type="entry name" value="rSAM"/>
</dbReference>
<dbReference type="SUPFAM" id="SSF102114">
    <property type="entry name" value="Radical SAM enzymes"/>
    <property type="match status" value="1"/>
</dbReference>
<dbReference type="SMART" id="SM00729">
    <property type="entry name" value="Elp3"/>
    <property type="match status" value="1"/>
</dbReference>
<protein>
    <recommendedName>
        <fullName evidence="15">Coproporphyrinogen-III oxidase</fullName>
        <ecNumber evidence="15">1.3.98.3</ecNumber>
    </recommendedName>
</protein>
<evidence type="ECO:0000256" key="13">
    <source>
        <dbReference type="ARBA" id="ARBA00024295"/>
    </source>
</evidence>
<evidence type="ECO:0000256" key="1">
    <source>
        <dbReference type="ARBA" id="ARBA00004496"/>
    </source>
</evidence>
<dbReference type="InterPro" id="IPR058240">
    <property type="entry name" value="rSAM_sf"/>
</dbReference>
<organism evidence="19 20">
    <name type="scientific">Salinibacter ruber</name>
    <dbReference type="NCBI Taxonomy" id="146919"/>
    <lineage>
        <taxon>Bacteria</taxon>
        <taxon>Pseudomonadati</taxon>
        <taxon>Rhodothermota</taxon>
        <taxon>Rhodothermia</taxon>
        <taxon>Rhodothermales</taxon>
        <taxon>Salinibacteraceae</taxon>
        <taxon>Salinibacter</taxon>
    </lineage>
</organism>
<dbReference type="FunFam" id="3.80.30.20:FF:000012">
    <property type="entry name" value="Coproporphyrinogen-III oxidase"/>
    <property type="match status" value="1"/>
</dbReference>
<keyword evidence="7 15" id="KW-0949">S-adenosyl-L-methionine</keyword>
<keyword evidence="5 15" id="KW-0004">4Fe-4S</keyword>
<feature type="binding site" evidence="17">
    <location>
        <position position="68"/>
    </location>
    <ligand>
        <name>[4Fe-4S] cluster</name>
        <dbReference type="ChEBI" id="CHEBI:49883"/>
        <note>4Fe-4S-S-AdoMet</note>
    </ligand>
</feature>
<dbReference type="SFLD" id="SFLDG01082">
    <property type="entry name" value="B12-binding_domain_containing"/>
    <property type="match status" value="1"/>
</dbReference>
<evidence type="ECO:0000256" key="12">
    <source>
        <dbReference type="ARBA" id="ARBA00023244"/>
    </source>
</evidence>
<reference evidence="19" key="1">
    <citation type="submission" date="2022-08" db="EMBL/GenBank/DDBJ databases">
        <title>Genomic Encyclopedia of Type Strains, Phase V (KMG-V): Genome sequencing to study the core and pangenomes of soil and plant-associated prokaryotes.</title>
        <authorList>
            <person name="Whitman W."/>
        </authorList>
    </citation>
    <scope>NUCLEOTIDE SEQUENCE</scope>
    <source>
        <strain evidence="19">0</strain>
    </source>
</reference>
<evidence type="ECO:0000256" key="4">
    <source>
        <dbReference type="ARBA" id="ARBA00011245"/>
    </source>
</evidence>
<keyword evidence="9 15" id="KW-0560">Oxidoreductase</keyword>
<dbReference type="EC" id="1.3.98.3" evidence="15"/>
<dbReference type="Pfam" id="PF04055">
    <property type="entry name" value="Radical_SAM"/>
    <property type="match status" value="1"/>
</dbReference>
<accession>A0A9X2PYQ0</accession>
<evidence type="ECO:0000256" key="2">
    <source>
        <dbReference type="ARBA" id="ARBA00004785"/>
    </source>
</evidence>
<feature type="binding site" evidence="16">
    <location>
        <position position="184"/>
    </location>
    <ligand>
        <name>S-adenosyl-L-methionine</name>
        <dbReference type="ChEBI" id="CHEBI:59789"/>
        <label>2</label>
    </ligand>
</feature>
<evidence type="ECO:0000256" key="10">
    <source>
        <dbReference type="ARBA" id="ARBA00023004"/>
    </source>
</evidence>
<evidence type="ECO:0000256" key="8">
    <source>
        <dbReference type="ARBA" id="ARBA00022723"/>
    </source>
</evidence>
<dbReference type="PROSITE" id="PS51918">
    <property type="entry name" value="RADICAL_SAM"/>
    <property type="match status" value="1"/>
</dbReference>
<comment type="pathway">
    <text evidence="2 15">Porphyrin-containing compound metabolism; protoporphyrin-IX biosynthesis; protoporphyrinogen-IX from coproporphyrinogen-III (AdoMet route): step 1/1.</text>
</comment>
<gene>
    <name evidence="19" type="ORF">GGP71_001856</name>
</gene>
<dbReference type="GO" id="GO:0006782">
    <property type="term" value="P:protoporphyrinogen IX biosynthetic process"/>
    <property type="evidence" value="ECO:0007669"/>
    <property type="project" value="TreeGrafter"/>
</dbReference>
<comment type="function">
    <text evidence="13">Involved in the heme biosynthesis. Catalyzes the anaerobic oxidative decarboxylation of propionate groups of rings A and B of coproporphyrinogen III to yield the vinyl groups in protoporphyrinogen IX.</text>
</comment>
<keyword evidence="10 15" id="KW-0408">Iron</keyword>
<name>A0A9X2PYQ0_9BACT</name>
<dbReference type="EMBL" id="JANUAU010000005">
    <property type="protein sequence ID" value="MCS3677928.1"/>
    <property type="molecule type" value="Genomic_DNA"/>
</dbReference>
<feature type="binding site" evidence="17">
    <location>
        <position position="65"/>
    </location>
    <ligand>
        <name>[4Fe-4S] cluster</name>
        <dbReference type="ChEBI" id="CHEBI:49883"/>
        <note>4Fe-4S-S-AdoMet</note>
    </ligand>
</feature>
<evidence type="ECO:0000256" key="11">
    <source>
        <dbReference type="ARBA" id="ARBA00023014"/>
    </source>
</evidence>
<feature type="binding site" evidence="16">
    <location>
        <begin position="67"/>
        <end position="69"/>
    </location>
    <ligand>
        <name>S-adenosyl-L-methionine</name>
        <dbReference type="ChEBI" id="CHEBI:59789"/>
        <label>2</label>
    </ligand>
</feature>
<evidence type="ECO:0000256" key="5">
    <source>
        <dbReference type="ARBA" id="ARBA00022485"/>
    </source>
</evidence>
<dbReference type="GO" id="GO:0051989">
    <property type="term" value="F:coproporphyrinogen dehydrogenase activity"/>
    <property type="evidence" value="ECO:0007669"/>
    <property type="project" value="UniProtKB-EC"/>
</dbReference>
<evidence type="ECO:0000256" key="9">
    <source>
        <dbReference type="ARBA" id="ARBA00023002"/>
    </source>
</evidence>
<comment type="caution">
    <text evidence="19">The sequence shown here is derived from an EMBL/GenBank/DDBJ whole genome shotgun (WGS) entry which is preliminary data.</text>
</comment>
<dbReference type="InterPro" id="IPR034505">
    <property type="entry name" value="Coproporphyrinogen-III_oxidase"/>
</dbReference>
<dbReference type="CDD" id="cd01335">
    <property type="entry name" value="Radical_SAM"/>
    <property type="match status" value="1"/>
</dbReference>
<evidence type="ECO:0000256" key="17">
    <source>
        <dbReference type="PIRSR" id="PIRSR000167-2"/>
    </source>
</evidence>
<dbReference type="PANTHER" id="PTHR13932">
    <property type="entry name" value="COPROPORPHYRINIGEN III OXIDASE"/>
    <property type="match status" value="1"/>
</dbReference>
<keyword evidence="12 15" id="KW-0627">Porphyrin biosynthesis</keyword>
<dbReference type="Proteomes" id="UP001155027">
    <property type="component" value="Unassembled WGS sequence"/>
</dbReference>
<dbReference type="Gene3D" id="1.10.10.920">
    <property type="match status" value="1"/>
</dbReference>
<proteinExistence type="inferred from homology"/>
<comment type="subunit">
    <text evidence="4">Monomer.</text>
</comment>
<feature type="binding site" evidence="16">
    <location>
        <position position="145"/>
    </location>
    <ligand>
        <name>S-adenosyl-L-methionine</name>
        <dbReference type="ChEBI" id="CHEBI:59789"/>
        <label>1</label>
    </ligand>
</feature>
<dbReference type="GO" id="GO:0004109">
    <property type="term" value="F:coproporphyrinogen oxidase activity"/>
    <property type="evidence" value="ECO:0007669"/>
    <property type="project" value="InterPro"/>
</dbReference>
<dbReference type="PANTHER" id="PTHR13932:SF6">
    <property type="entry name" value="OXYGEN-INDEPENDENT COPROPORPHYRINOGEN III OXIDASE"/>
    <property type="match status" value="1"/>
</dbReference>
<keyword evidence="11 15" id="KW-0411">Iron-sulfur</keyword>
<keyword evidence="6 15" id="KW-0963">Cytoplasm</keyword>
<evidence type="ECO:0000256" key="3">
    <source>
        <dbReference type="ARBA" id="ARBA00005493"/>
    </source>
</evidence>
<dbReference type="GO" id="GO:0005737">
    <property type="term" value="C:cytoplasm"/>
    <property type="evidence" value="ECO:0007669"/>
    <property type="project" value="UniProtKB-SubCell"/>
</dbReference>
<dbReference type="InterPro" id="IPR004558">
    <property type="entry name" value="Coprogen_oxidase_HemN"/>
</dbReference>
<dbReference type="RefSeq" id="WP_259080369.1">
    <property type="nucleotide sequence ID" value="NZ_JANUAU010000005.1"/>
</dbReference>
<evidence type="ECO:0000256" key="6">
    <source>
        <dbReference type="ARBA" id="ARBA00022490"/>
    </source>
</evidence>
<sequence>MNVDLDLLRQYNQSLPRYTSYPTAPHFGEAVGRETFRAEVWRANTAAPEAPLSLYLHLPFCRQLCYYCGCHMKVTHDPARIAKYLRYLKREIDLLAPMLSSDRPVTQVHWGGGTPTLLSPEQIRELGKHIRDRFRMAPDAEMSIEADPRGLTEDHIAAAREIGMNRLSLGVQSFDPTVQEAINRVQPERLTRTAVQWARDHGIESVNLDLVYGLPHQTPDTMADTLGGVVDLAPDRIALYSYAHVPSVLEHQRLIPEEALPAPTERLRLFKQALERLTTTAGYRFIGLDHFAKPDDELALAQDNGTLRRNFQGYSTRAGADVYAFGLSGIHQLSGLYAQNTKNLRTYYDQIDQDELTVYRGYRPTQEDRLRRHVIMQLMCNAEVQKGAVEARFNVDFDAYFSAALDRLRPLEQDGLVALRPDAITVRPPGRLLVRNVAAAFDAYLHDAAPDAQPAYSESV</sequence>
<comment type="cofactor">
    <cofactor evidence="15 17">
        <name>[4Fe-4S] cluster</name>
        <dbReference type="ChEBI" id="CHEBI:49883"/>
    </cofactor>
    <text evidence="15 17">Binds 1 [4Fe-4S] cluster. The cluster is coordinated with 3 cysteines and an exchangeable S-adenosyl-L-methionine.</text>
</comment>
<dbReference type="InterPro" id="IPR006638">
    <property type="entry name" value="Elp3/MiaA/NifB-like_rSAM"/>
</dbReference>
<comment type="catalytic activity">
    <reaction evidence="14 15">
        <text>coproporphyrinogen III + 2 S-adenosyl-L-methionine = protoporphyrinogen IX + 2 5'-deoxyadenosine + 2 L-methionine + 2 CO2</text>
        <dbReference type="Rhea" id="RHEA:15425"/>
        <dbReference type="ChEBI" id="CHEBI:16526"/>
        <dbReference type="ChEBI" id="CHEBI:17319"/>
        <dbReference type="ChEBI" id="CHEBI:57307"/>
        <dbReference type="ChEBI" id="CHEBI:57309"/>
        <dbReference type="ChEBI" id="CHEBI:57844"/>
        <dbReference type="ChEBI" id="CHEBI:59789"/>
        <dbReference type="EC" id="1.3.98.3"/>
    </reaction>
</comment>
<feature type="binding site" evidence="16">
    <location>
        <position position="330"/>
    </location>
    <ligand>
        <name>S-adenosyl-L-methionine</name>
        <dbReference type="ChEBI" id="CHEBI:59789"/>
        <label>1</label>
    </ligand>
</feature>
<dbReference type="Gene3D" id="3.20.20.70">
    <property type="entry name" value="Aldolase class I"/>
    <property type="match status" value="1"/>
</dbReference>
<feature type="binding site" evidence="16">
    <location>
        <position position="55"/>
    </location>
    <ligand>
        <name>S-adenosyl-L-methionine</name>
        <dbReference type="ChEBI" id="CHEBI:59789"/>
        <label>1</label>
    </ligand>
</feature>
<dbReference type="PIRSF" id="PIRSF000167">
    <property type="entry name" value="HemN"/>
    <property type="match status" value="1"/>
</dbReference>
<dbReference type="SFLD" id="SFLDG01065">
    <property type="entry name" value="anaerobic_coproporphyrinogen-I"/>
    <property type="match status" value="1"/>
</dbReference>
<comment type="subcellular location">
    <subcellularLocation>
        <location evidence="1 15">Cytoplasm</location>
    </subcellularLocation>
</comment>
<evidence type="ECO:0000256" key="15">
    <source>
        <dbReference type="PIRNR" id="PIRNR000167"/>
    </source>
</evidence>
<feature type="binding site" evidence="16">
    <location>
        <position position="172"/>
    </location>
    <ligand>
        <name>S-adenosyl-L-methionine</name>
        <dbReference type="ChEBI" id="CHEBI:59789"/>
        <label>2</label>
    </ligand>
</feature>
<dbReference type="InterPro" id="IPR010723">
    <property type="entry name" value="HemN_C"/>
</dbReference>
<evidence type="ECO:0000259" key="18">
    <source>
        <dbReference type="PROSITE" id="PS51918"/>
    </source>
</evidence>